<evidence type="ECO:0000313" key="2">
    <source>
        <dbReference type="EMBL" id="KAK9419172.1"/>
    </source>
</evidence>
<dbReference type="Proteomes" id="UP001408356">
    <property type="component" value="Unassembled WGS sequence"/>
</dbReference>
<organism evidence="2 3">
    <name type="scientific">Seiridium unicorne</name>
    <dbReference type="NCBI Taxonomy" id="138068"/>
    <lineage>
        <taxon>Eukaryota</taxon>
        <taxon>Fungi</taxon>
        <taxon>Dikarya</taxon>
        <taxon>Ascomycota</taxon>
        <taxon>Pezizomycotina</taxon>
        <taxon>Sordariomycetes</taxon>
        <taxon>Xylariomycetidae</taxon>
        <taxon>Amphisphaeriales</taxon>
        <taxon>Sporocadaceae</taxon>
        <taxon>Seiridium</taxon>
    </lineage>
</organism>
<reference evidence="2 3" key="1">
    <citation type="journal article" date="2024" name="J. Plant Pathol.">
        <title>Sequence and assembly of the genome of Seiridium unicorne, isolate CBS 538.82, causal agent of cypress canker disease.</title>
        <authorList>
            <person name="Scali E."/>
            <person name="Rocca G.D."/>
            <person name="Danti R."/>
            <person name="Garbelotto M."/>
            <person name="Barberini S."/>
            <person name="Baroncelli R."/>
            <person name="Emiliani G."/>
        </authorList>
    </citation>
    <scope>NUCLEOTIDE SEQUENCE [LARGE SCALE GENOMIC DNA]</scope>
    <source>
        <strain evidence="2 3">BM-138-508</strain>
    </source>
</reference>
<gene>
    <name evidence="2" type="ORF">SUNI508_01149</name>
</gene>
<evidence type="ECO:0000256" key="1">
    <source>
        <dbReference type="SAM" id="MobiDB-lite"/>
    </source>
</evidence>
<comment type="caution">
    <text evidence="2">The sequence shown here is derived from an EMBL/GenBank/DDBJ whole genome shotgun (WGS) entry which is preliminary data.</text>
</comment>
<keyword evidence="3" id="KW-1185">Reference proteome</keyword>
<feature type="compositionally biased region" description="Basic residues" evidence="1">
    <location>
        <begin position="276"/>
        <end position="288"/>
    </location>
</feature>
<feature type="region of interest" description="Disordered" evidence="1">
    <location>
        <begin position="148"/>
        <end position="209"/>
    </location>
</feature>
<feature type="compositionally biased region" description="Low complexity" evidence="1">
    <location>
        <begin position="148"/>
        <end position="168"/>
    </location>
</feature>
<name>A0ABR2UXA4_9PEZI</name>
<feature type="region of interest" description="Disordered" evidence="1">
    <location>
        <begin position="69"/>
        <end position="130"/>
    </location>
</feature>
<feature type="compositionally biased region" description="Acidic residues" evidence="1">
    <location>
        <begin position="72"/>
        <end position="112"/>
    </location>
</feature>
<sequence>MSGRSRNLPPCSEEVTAFWEVRSMDPVPQVDYYGQNLLGAVHLRALEDQKSEWDDAINQDIASTAWVSDESWGFDDEAASNDYTSSEDDTEAVDSSDDSNYDAPDDSSDGVDDSTNCCNNDTSDDDSEIVSPTYVSDYNVSEDGVDAVDGAVDFSDDNASNDALDSVDGSAGSGNTSDDTSDHTPDILDSSSACDDSDETESQAPVPISTDADLHFAMARLQRRWKHPNVFCGSQKTVPMNEWALYPYFDAADFLMGQAWRYYYQGTKRQEWGFRRHRRAKGTKRAKASKSPLSKEI</sequence>
<dbReference type="EMBL" id="JARVKF010000330">
    <property type="protein sequence ID" value="KAK9419172.1"/>
    <property type="molecule type" value="Genomic_DNA"/>
</dbReference>
<accession>A0ABR2UXA4</accession>
<proteinExistence type="predicted"/>
<feature type="region of interest" description="Disordered" evidence="1">
    <location>
        <begin position="276"/>
        <end position="297"/>
    </location>
</feature>
<evidence type="ECO:0000313" key="3">
    <source>
        <dbReference type="Proteomes" id="UP001408356"/>
    </source>
</evidence>
<protein>
    <submittedName>
        <fullName evidence="2">Uncharacterized protein</fullName>
    </submittedName>
</protein>